<proteinExistence type="inferred from homology"/>
<dbReference type="PANTHER" id="PTHR36510:SF1">
    <property type="entry name" value="GLUTAMATE--CYSTEINE LIGASE 2-RELATED"/>
    <property type="match status" value="1"/>
</dbReference>
<dbReference type="Gene3D" id="3.30.590.20">
    <property type="match status" value="1"/>
</dbReference>
<comment type="catalytic activity">
    <reaction evidence="4 5">
        <text>L-cysteine + L-glutamate + ATP = gamma-L-glutamyl-L-cysteine + ADP + phosphate + H(+)</text>
        <dbReference type="Rhea" id="RHEA:13285"/>
        <dbReference type="ChEBI" id="CHEBI:15378"/>
        <dbReference type="ChEBI" id="CHEBI:29985"/>
        <dbReference type="ChEBI" id="CHEBI:30616"/>
        <dbReference type="ChEBI" id="CHEBI:35235"/>
        <dbReference type="ChEBI" id="CHEBI:43474"/>
        <dbReference type="ChEBI" id="CHEBI:58173"/>
        <dbReference type="ChEBI" id="CHEBI:456216"/>
        <dbReference type="EC" id="6.3.2.2"/>
    </reaction>
</comment>
<accession>A0A1Q8CUE9</accession>
<dbReference type="InterPro" id="IPR050141">
    <property type="entry name" value="GCL_type2/YbdK_subfam"/>
</dbReference>
<dbReference type="RefSeq" id="WP_075125174.1">
    <property type="nucleotide sequence ID" value="NZ_MSIE01000013.1"/>
</dbReference>
<organism evidence="6 7">
    <name type="scientific">Actinophytocola xanthii</name>
    <dbReference type="NCBI Taxonomy" id="1912961"/>
    <lineage>
        <taxon>Bacteria</taxon>
        <taxon>Bacillati</taxon>
        <taxon>Actinomycetota</taxon>
        <taxon>Actinomycetes</taxon>
        <taxon>Pseudonocardiales</taxon>
        <taxon>Pseudonocardiaceae</taxon>
    </lineage>
</organism>
<evidence type="ECO:0000256" key="2">
    <source>
        <dbReference type="ARBA" id="ARBA00022741"/>
    </source>
</evidence>
<dbReference type="HAMAP" id="MF_01609">
    <property type="entry name" value="Glu_cys_ligase_2"/>
    <property type="match status" value="1"/>
</dbReference>
<evidence type="ECO:0000256" key="5">
    <source>
        <dbReference type="HAMAP-Rule" id="MF_01609"/>
    </source>
</evidence>
<dbReference type="PANTHER" id="PTHR36510">
    <property type="entry name" value="GLUTAMATE--CYSTEINE LIGASE 2-RELATED"/>
    <property type="match status" value="1"/>
</dbReference>
<keyword evidence="1 5" id="KW-0436">Ligase</keyword>
<comment type="function">
    <text evidence="5">ATP-dependent carboxylate-amine ligase which exhibits weak glutamate--cysteine ligase activity.</text>
</comment>
<dbReference type="OrthoDB" id="9803842at2"/>
<evidence type="ECO:0000256" key="4">
    <source>
        <dbReference type="ARBA" id="ARBA00048819"/>
    </source>
</evidence>
<keyword evidence="2 5" id="KW-0547">Nucleotide-binding</keyword>
<dbReference type="GO" id="GO:0042398">
    <property type="term" value="P:modified amino acid biosynthetic process"/>
    <property type="evidence" value="ECO:0007669"/>
    <property type="project" value="InterPro"/>
</dbReference>
<dbReference type="EMBL" id="MSIE01000013">
    <property type="protein sequence ID" value="OLF17979.1"/>
    <property type="molecule type" value="Genomic_DNA"/>
</dbReference>
<dbReference type="GO" id="GO:0004357">
    <property type="term" value="F:glutamate-cysteine ligase activity"/>
    <property type="evidence" value="ECO:0007669"/>
    <property type="project" value="UniProtKB-EC"/>
</dbReference>
<dbReference type="Proteomes" id="UP000185596">
    <property type="component" value="Unassembled WGS sequence"/>
</dbReference>
<dbReference type="GO" id="GO:0005524">
    <property type="term" value="F:ATP binding"/>
    <property type="evidence" value="ECO:0007669"/>
    <property type="project" value="UniProtKB-KW"/>
</dbReference>
<evidence type="ECO:0000256" key="3">
    <source>
        <dbReference type="ARBA" id="ARBA00022840"/>
    </source>
</evidence>
<protein>
    <recommendedName>
        <fullName evidence="5">Putative glutamate--cysteine ligase 2</fullName>
        <ecNumber evidence="5">6.3.2.2</ecNumber>
    </recommendedName>
    <alternativeName>
        <fullName evidence="5">Gamma-glutamylcysteine synthetase 2</fullName>
        <shortName evidence="5">GCS 2</shortName>
        <shortName evidence="5">Gamma-GCS 2</shortName>
    </alternativeName>
</protein>
<dbReference type="EC" id="6.3.2.2" evidence="5"/>
<dbReference type="InterPro" id="IPR014746">
    <property type="entry name" value="Gln_synth/guanido_kin_cat_dom"/>
</dbReference>
<dbReference type="Pfam" id="PF04107">
    <property type="entry name" value="GCS2"/>
    <property type="match status" value="1"/>
</dbReference>
<name>A0A1Q8CUE9_9PSEU</name>
<reference evidence="6 7" key="1">
    <citation type="submission" date="2016-12" db="EMBL/GenBank/DDBJ databases">
        <title>The draft genome sequence of Actinophytocola sp. 11-183.</title>
        <authorList>
            <person name="Wang W."/>
            <person name="Yuan L."/>
        </authorList>
    </citation>
    <scope>NUCLEOTIDE SEQUENCE [LARGE SCALE GENOMIC DNA]</scope>
    <source>
        <strain evidence="6 7">11-183</strain>
    </source>
</reference>
<dbReference type="NCBIfam" id="TIGR02050">
    <property type="entry name" value="gshA_cyan_rel"/>
    <property type="match status" value="1"/>
</dbReference>
<comment type="caution">
    <text evidence="6">The sequence shown here is derived from an EMBL/GenBank/DDBJ whole genome shotgun (WGS) entry which is preliminary data.</text>
</comment>
<keyword evidence="3 5" id="KW-0067">ATP-binding</keyword>
<dbReference type="SUPFAM" id="SSF55931">
    <property type="entry name" value="Glutamine synthetase/guanido kinase"/>
    <property type="match status" value="1"/>
</dbReference>
<dbReference type="InterPro" id="IPR011793">
    <property type="entry name" value="YbdK"/>
</dbReference>
<dbReference type="InterPro" id="IPR006336">
    <property type="entry name" value="GCS2"/>
</dbReference>
<keyword evidence="7" id="KW-1185">Reference proteome</keyword>
<dbReference type="AlphaFoldDB" id="A0A1Q8CUE9"/>
<evidence type="ECO:0000313" key="7">
    <source>
        <dbReference type="Proteomes" id="UP000185596"/>
    </source>
</evidence>
<dbReference type="NCBIfam" id="NF010041">
    <property type="entry name" value="PRK13517.1-1"/>
    <property type="match status" value="1"/>
</dbReference>
<evidence type="ECO:0000313" key="6">
    <source>
        <dbReference type="EMBL" id="OLF17979.1"/>
    </source>
</evidence>
<dbReference type="STRING" id="1912961.BU204_09245"/>
<comment type="similarity">
    <text evidence="5">Belongs to the glutamate--cysteine ligase type 2 family. YbdK subfamily.</text>
</comment>
<sequence length="352" mass="37644">MPLTFGVEEEFLLVDADGQLAGQGPEVVRATDDPQGEIETELTLCQVESATGICHTPEGVLGQLVTLRSGLAEAARPRGLRVLPSGAPVLPEESGPEITPKARYLRMARHFGATARGGATCGCHVHVGMADRELGVRVINQVRGWLPALLAVTANSPFSGGDTGYASWRYQSWSRWPSAGAPPVFASLDEYESIVDQMLRSGAILDKAMVYWDIRLSDHQPTLEFRVSDVAATAGDAALLAVLVRGLVTHAMSWGGAVPDMPPSVLRANLWRASHDGLSGACLHPLTGELVPLNAQLFDLLEMIKPSLGDDVDFAVAGLAKLREQGGGADRQRAAYARRGKLRDVVDELALR</sequence>
<evidence type="ECO:0000256" key="1">
    <source>
        <dbReference type="ARBA" id="ARBA00022598"/>
    </source>
</evidence>
<gene>
    <name evidence="6" type="ORF">BU204_09245</name>
</gene>